<keyword evidence="1" id="KW-0175">Coiled coil</keyword>
<feature type="compositionally biased region" description="Polar residues" evidence="2">
    <location>
        <begin position="16"/>
        <end position="25"/>
    </location>
</feature>
<reference evidence="3 4" key="1">
    <citation type="journal article" date="2023" name="G3 (Bethesda)">
        <title>A chromosome-level genome assembly of Zasmidium syzygii isolated from banana leaves.</title>
        <authorList>
            <person name="van Westerhoven A.C."/>
            <person name="Mehrabi R."/>
            <person name="Talebi R."/>
            <person name="Steentjes M.B.F."/>
            <person name="Corcolon B."/>
            <person name="Chong P.A."/>
            <person name="Kema G.H.J."/>
            <person name="Seidl M.F."/>
        </authorList>
    </citation>
    <scope>NUCLEOTIDE SEQUENCE [LARGE SCALE GENOMIC DNA]</scope>
    <source>
        <strain evidence="3 4">P124</strain>
    </source>
</reference>
<name>A0ABR0ELQ8_ZASCE</name>
<dbReference type="Proteomes" id="UP001305779">
    <property type="component" value="Unassembled WGS sequence"/>
</dbReference>
<sequence length="643" mass="74414">MSSNMQSSPPVRAFQRPSSPTNSDYSLDLGALDMETESDIDIPKPKVERVFSEDIDGPSDFTQNMEMWMRGGTMSKGTMRESRKIQRPIQEEEDEPQHEDRLAVPETGEVDEKTESHHTPDSSPPKVSVLDQTTHEDQFSSEWQTPGSHSTPIPPVHKQFLQPTVEDYHSELTPRRDMSQHTRGRSLHNSHTTQKHSPAKEEHSTPGRASSPTLSPVRSPIIQRSAGQDEDYPDEEKHELERQLSALSAKCQQLEHLNDALGQALDEDRRIRKQEAADHEAKLAEAARRERDLAEMKEAAYRHNDGFRREFGDLKEKLREQERQVETERAGNEVSKQDLQDELLRLRERMELEKMEHSQQIRALEQDLQLARRGRDNAEETVRVHREELEEQNEIHDEEVARFREELKDARNTQTIVKNLEARLKEANEHVSTLRTANGEANEKILDLRDKLSKAKQGHDEETQVTAADRSRAVELAANLQRQLHELKQQLKDEQAAHEEEMEQLKWRHAQARETSQDELEVVRGELEAKQTELNEAILERDEAKDTLQSRESTEAELQAEIDDMKLVNAELDARITEKMQRREKYWREKLEEADKERALMAKALLHQWGREEVGIDSPQMYAYKYLKRRSGEMSPTKAKVVA</sequence>
<evidence type="ECO:0000313" key="4">
    <source>
        <dbReference type="Proteomes" id="UP001305779"/>
    </source>
</evidence>
<feature type="compositionally biased region" description="Basic and acidic residues" evidence="2">
    <location>
        <begin position="166"/>
        <end position="180"/>
    </location>
</feature>
<protein>
    <submittedName>
        <fullName evidence="3">Uncharacterized protein</fullName>
    </submittedName>
</protein>
<gene>
    <name evidence="3" type="ORF">PRZ48_007874</name>
</gene>
<feature type="compositionally biased region" description="Polar residues" evidence="2">
    <location>
        <begin position="140"/>
        <end position="151"/>
    </location>
</feature>
<evidence type="ECO:0000313" key="3">
    <source>
        <dbReference type="EMBL" id="KAK4502063.1"/>
    </source>
</evidence>
<feature type="compositionally biased region" description="Basic and acidic residues" evidence="2">
    <location>
        <begin position="110"/>
        <end position="120"/>
    </location>
</feature>
<organism evidence="3 4">
    <name type="scientific">Zasmidium cellare</name>
    <name type="common">Wine cellar mold</name>
    <name type="synonym">Racodium cellare</name>
    <dbReference type="NCBI Taxonomy" id="395010"/>
    <lineage>
        <taxon>Eukaryota</taxon>
        <taxon>Fungi</taxon>
        <taxon>Dikarya</taxon>
        <taxon>Ascomycota</taxon>
        <taxon>Pezizomycotina</taxon>
        <taxon>Dothideomycetes</taxon>
        <taxon>Dothideomycetidae</taxon>
        <taxon>Mycosphaerellales</taxon>
        <taxon>Mycosphaerellaceae</taxon>
        <taxon>Zasmidium</taxon>
    </lineage>
</organism>
<feature type="compositionally biased region" description="Polar residues" evidence="2">
    <location>
        <begin position="207"/>
        <end position="216"/>
    </location>
</feature>
<evidence type="ECO:0000256" key="2">
    <source>
        <dbReference type="SAM" id="MobiDB-lite"/>
    </source>
</evidence>
<feature type="coiled-coil region" evidence="1">
    <location>
        <begin position="470"/>
        <end position="575"/>
    </location>
</feature>
<keyword evidence="4" id="KW-1185">Reference proteome</keyword>
<comment type="caution">
    <text evidence="3">The sequence shown here is derived from an EMBL/GenBank/DDBJ whole genome shotgun (WGS) entry which is preliminary data.</text>
</comment>
<feature type="region of interest" description="Disordered" evidence="2">
    <location>
        <begin position="1"/>
        <end position="244"/>
    </location>
</feature>
<evidence type="ECO:0000256" key="1">
    <source>
        <dbReference type="SAM" id="Coils"/>
    </source>
</evidence>
<proteinExistence type="predicted"/>
<feature type="compositionally biased region" description="Basic and acidic residues" evidence="2">
    <location>
        <begin position="41"/>
        <end position="52"/>
    </location>
</feature>
<dbReference type="EMBL" id="JAXOVC010000005">
    <property type="protein sequence ID" value="KAK4502063.1"/>
    <property type="molecule type" value="Genomic_DNA"/>
</dbReference>
<accession>A0ABR0ELQ8</accession>